<dbReference type="AlphaFoldDB" id="A0A6C0KXP9"/>
<protein>
    <submittedName>
        <fullName evidence="1">Uncharacterized protein</fullName>
    </submittedName>
</protein>
<sequence>MWCITLFWEKVRSFVRISVDSNDSNKEYIILEDVVIVHKENTINQNPSITVLHDGKTRPYFYRKTLFKYSNISFILMTDDFNYYEFLDPEFYEYIKWKDEETIVIKLDRFKIRHCNERFISINIKTKIITWADLSLSNNKKWDTIHDLSHEKMKISTTP</sequence>
<name>A0A6C0KXP9_9ZZZZ</name>
<organism evidence="1">
    <name type="scientific">viral metagenome</name>
    <dbReference type="NCBI Taxonomy" id="1070528"/>
    <lineage>
        <taxon>unclassified sequences</taxon>
        <taxon>metagenomes</taxon>
        <taxon>organismal metagenomes</taxon>
    </lineage>
</organism>
<reference evidence="1" key="1">
    <citation type="journal article" date="2020" name="Nature">
        <title>Giant virus diversity and host interactions through global metagenomics.</title>
        <authorList>
            <person name="Schulz F."/>
            <person name="Roux S."/>
            <person name="Paez-Espino D."/>
            <person name="Jungbluth S."/>
            <person name="Walsh D.A."/>
            <person name="Denef V.J."/>
            <person name="McMahon K.D."/>
            <person name="Konstantinidis K.T."/>
            <person name="Eloe-Fadrosh E.A."/>
            <person name="Kyrpides N.C."/>
            <person name="Woyke T."/>
        </authorList>
    </citation>
    <scope>NUCLEOTIDE SEQUENCE</scope>
    <source>
        <strain evidence="1">GVMAG-S-3300013094-100</strain>
    </source>
</reference>
<dbReference type="EMBL" id="MN740978">
    <property type="protein sequence ID" value="QHU21108.1"/>
    <property type="molecule type" value="Genomic_DNA"/>
</dbReference>
<accession>A0A6C0KXP9</accession>
<proteinExistence type="predicted"/>
<evidence type="ECO:0000313" key="1">
    <source>
        <dbReference type="EMBL" id="QHU21108.1"/>
    </source>
</evidence>